<dbReference type="InterPro" id="IPR021427">
    <property type="entry name" value="DUF3077"/>
</dbReference>
<protein>
    <submittedName>
        <fullName evidence="1">DUF3077 domain-containing protein</fullName>
    </submittedName>
</protein>
<dbReference type="Pfam" id="PF11275">
    <property type="entry name" value="DUF3077"/>
    <property type="match status" value="1"/>
</dbReference>
<evidence type="ECO:0000313" key="1">
    <source>
        <dbReference type="EMBL" id="NWB50899.1"/>
    </source>
</evidence>
<evidence type="ECO:0000313" key="2">
    <source>
        <dbReference type="Proteomes" id="UP000582981"/>
    </source>
</evidence>
<organism evidence="1 2">
    <name type="scientific">Pseudomonas gingeri</name>
    <dbReference type="NCBI Taxonomy" id="117681"/>
    <lineage>
        <taxon>Bacteria</taxon>
        <taxon>Pseudomonadati</taxon>
        <taxon>Pseudomonadota</taxon>
        <taxon>Gammaproteobacteria</taxon>
        <taxon>Pseudomonadales</taxon>
        <taxon>Pseudomonadaceae</taxon>
        <taxon>Pseudomonas</taxon>
    </lineage>
</organism>
<dbReference type="EMBL" id="JACAPU010000047">
    <property type="protein sequence ID" value="NWB50899.1"/>
    <property type="molecule type" value="Genomic_DNA"/>
</dbReference>
<dbReference type="RefSeq" id="WP_177145723.1">
    <property type="nucleotide sequence ID" value="NZ_JACAPU010000047.1"/>
</dbReference>
<sequence length="128" mass="13813">MKKLVPDPPINYTRQRITAILKETNEALLQVMRDSKRPLLDSLPSTGLKTFGCLDGENHPLFAVRPGITAEEALRHVSLLLIGAEEISDEITDASGIERGLIGSMVRSVEMARAVVDALLEGAAIPPA</sequence>
<reference evidence="1 2" key="1">
    <citation type="submission" date="2020-04" db="EMBL/GenBank/DDBJ databases">
        <title>Molecular characterization of pseudomonads from Agaricus bisporus reveal novel blotch 2 pathogens in Western Europe.</title>
        <authorList>
            <person name="Taparia T."/>
            <person name="Krijger M."/>
            <person name="Haynes E."/>
            <person name="Elpinstone J.G."/>
            <person name="Noble R."/>
            <person name="Van Der Wolf J."/>
        </authorList>
    </citation>
    <scope>NUCLEOTIDE SEQUENCE [LARGE SCALE GENOMIC DNA]</scope>
    <source>
        <strain evidence="1 2">F1001</strain>
    </source>
</reference>
<dbReference type="Proteomes" id="UP000582981">
    <property type="component" value="Unassembled WGS sequence"/>
</dbReference>
<comment type="caution">
    <text evidence="1">The sequence shown here is derived from an EMBL/GenBank/DDBJ whole genome shotgun (WGS) entry which is preliminary data.</text>
</comment>
<name>A0A7Y7WKA9_9PSED</name>
<gene>
    <name evidence="1" type="ORF">HX829_30970</name>
</gene>
<dbReference type="AlphaFoldDB" id="A0A7Y7WKA9"/>
<accession>A0A7Y7WKA9</accession>
<proteinExistence type="predicted"/>